<feature type="domain" description="CTP synthase N-terminal" evidence="13">
    <location>
        <begin position="3"/>
        <end position="267"/>
    </location>
</feature>
<comment type="catalytic activity">
    <reaction evidence="11">
        <text>L-glutamine + H2O = L-glutamate + NH4(+)</text>
        <dbReference type="Rhea" id="RHEA:15889"/>
        <dbReference type="ChEBI" id="CHEBI:15377"/>
        <dbReference type="ChEBI" id="CHEBI:28938"/>
        <dbReference type="ChEBI" id="CHEBI:29985"/>
        <dbReference type="ChEBI" id="CHEBI:58359"/>
    </reaction>
</comment>
<dbReference type="OrthoDB" id="9801107at2"/>
<gene>
    <name evidence="11" type="primary">pyrG</name>
    <name evidence="14" type="ORF">CDO51_02040</name>
</gene>
<feature type="binding site" evidence="11">
    <location>
        <begin position="188"/>
        <end position="193"/>
    </location>
    <ligand>
        <name>CTP</name>
        <dbReference type="ChEBI" id="CHEBI:37563"/>
        <note>allosteric inhibitor</note>
    </ligand>
</feature>
<accession>A0A226BZW4</accession>
<feature type="active site" evidence="11">
    <location>
        <position position="507"/>
    </location>
</feature>
<evidence type="ECO:0000259" key="13">
    <source>
        <dbReference type="Pfam" id="PF06418"/>
    </source>
</evidence>
<dbReference type="PROSITE" id="PS51273">
    <property type="entry name" value="GATASE_TYPE_1"/>
    <property type="match status" value="1"/>
</dbReference>
<dbReference type="GO" id="GO:0005524">
    <property type="term" value="F:ATP binding"/>
    <property type="evidence" value="ECO:0007669"/>
    <property type="project" value="UniProtKB-KW"/>
</dbReference>
<feature type="region of interest" description="Amidoligase domain" evidence="11">
    <location>
        <begin position="1"/>
        <end position="267"/>
    </location>
</feature>
<dbReference type="UniPathway" id="UPA00159">
    <property type="reaction ID" value="UER00277"/>
</dbReference>
<reference evidence="14 15" key="1">
    <citation type="submission" date="2017-06" db="EMBL/GenBank/DDBJ databases">
        <title>Draft Genome Sequence of Natranaerobius trueperi halophilic, alkalithermophilic bacteria from soda lakes.</title>
        <authorList>
            <person name="Zhao B."/>
        </authorList>
    </citation>
    <scope>NUCLEOTIDE SEQUENCE [LARGE SCALE GENOMIC DNA]</scope>
    <source>
        <strain evidence="14 15">DSM 18760</strain>
    </source>
</reference>
<comment type="subunit">
    <text evidence="11">Homotetramer.</text>
</comment>
<keyword evidence="5 11" id="KW-0547">Nucleotide-binding</keyword>
<dbReference type="InterPro" id="IPR027417">
    <property type="entry name" value="P-loop_NTPase"/>
</dbReference>
<dbReference type="Gene3D" id="3.40.50.880">
    <property type="match status" value="1"/>
</dbReference>
<dbReference type="GO" id="GO:0004359">
    <property type="term" value="F:glutaminase activity"/>
    <property type="evidence" value="ECO:0007669"/>
    <property type="project" value="RHEA"/>
</dbReference>
<feature type="binding site" evidence="11">
    <location>
        <position position="13"/>
    </location>
    <ligand>
        <name>UTP</name>
        <dbReference type="ChEBI" id="CHEBI:46398"/>
    </ligand>
</feature>
<feature type="binding site" evidence="11">
    <location>
        <position position="462"/>
    </location>
    <ligand>
        <name>L-glutamine</name>
        <dbReference type="ChEBI" id="CHEBI:58359"/>
    </ligand>
</feature>
<dbReference type="GO" id="GO:0003883">
    <property type="term" value="F:CTP synthase activity"/>
    <property type="evidence" value="ECO:0007669"/>
    <property type="project" value="UniProtKB-UniRule"/>
</dbReference>
<evidence type="ECO:0000256" key="2">
    <source>
        <dbReference type="ARBA" id="ARBA00007533"/>
    </source>
</evidence>
<feature type="binding site" evidence="11">
    <location>
        <begin position="148"/>
        <end position="150"/>
    </location>
    <ligand>
        <name>CTP</name>
        <dbReference type="ChEBI" id="CHEBI:37563"/>
        <note>allosteric inhibitor</note>
    </ligand>
</feature>
<feature type="binding site" evidence="11">
    <location>
        <position position="71"/>
    </location>
    <ligand>
        <name>ATP</name>
        <dbReference type="ChEBI" id="CHEBI:30616"/>
    </ligand>
</feature>
<feature type="binding site" evidence="11">
    <location>
        <begin position="14"/>
        <end position="19"/>
    </location>
    <ligand>
        <name>ATP</name>
        <dbReference type="ChEBI" id="CHEBI:30616"/>
    </ligand>
</feature>
<organism evidence="14 15">
    <name type="scientific">Natranaerobius trueperi</name>
    <dbReference type="NCBI Taxonomy" id="759412"/>
    <lineage>
        <taxon>Bacteria</taxon>
        <taxon>Bacillati</taxon>
        <taxon>Bacillota</taxon>
        <taxon>Clostridia</taxon>
        <taxon>Natranaerobiales</taxon>
        <taxon>Natranaerobiaceae</taxon>
        <taxon>Natranaerobius</taxon>
    </lineage>
</organism>
<feature type="binding site" evidence="11">
    <location>
        <begin position="188"/>
        <end position="193"/>
    </location>
    <ligand>
        <name>UTP</name>
        <dbReference type="ChEBI" id="CHEBI:46398"/>
    </ligand>
</feature>
<comment type="function">
    <text evidence="11">Catalyzes the ATP-dependent amination of UTP to CTP with either L-glutamine or ammonia as the source of nitrogen. Regulates intracellular CTP levels through interactions with the four ribonucleotide triphosphates.</text>
</comment>
<evidence type="ECO:0000256" key="6">
    <source>
        <dbReference type="ARBA" id="ARBA00022840"/>
    </source>
</evidence>
<comment type="caution">
    <text evidence="14">The sequence shown here is derived from an EMBL/GenBank/DDBJ whole genome shotgun (WGS) entry which is preliminary data.</text>
</comment>
<evidence type="ECO:0000313" key="14">
    <source>
        <dbReference type="EMBL" id="OWZ84563.1"/>
    </source>
</evidence>
<comment type="caution">
    <text evidence="11">Lacks conserved residue(s) required for the propagation of feature annotation.</text>
</comment>
<dbReference type="HAMAP" id="MF_01227">
    <property type="entry name" value="PyrG"/>
    <property type="match status" value="1"/>
</dbReference>
<keyword evidence="8 11" id="KW-0315">Glutamine amidotransferase</keyword>
<evidence type="ECO:0000256" key="10">
    <source>
        <dbReference type="ARBA" id="ARBA00047781"/>
    </source>
</evidence>
<comment type="similarity">
    <text evidence="2 11">Belongs to the CTP synthase family.</text>
</comment>
<evidence type="ECO:0000256" key="9">
    <source>
        <dbReference type="ARBA" id="ARBA00022975"/>
    </source>
</evidence>
<evidence type="ECO:0000256" key="3">
    <source>
        <dbReference type="ARBA" id="ARBA00022598"/>
    </source>
</evidence>
<dbReference type="EMBL" id="NIQC01000003">
    <property type="protein sequence ID" value="OWZ84563.1"/>
    <property type="molecule type" value="Genomic_DNA"/>
</dbReference>
<dbReference type="CDD" id="cd03113">
    <property type="entry name" value="CTPS_N"/>
    <property type="match status" value="1"/>
</dbReference>
<evidence type="ECO:0000256" key="5">
    <source>
        <dbReference type="ARBA" id="ARBA00022741"/>
    </source>
</evidence>
<evidence type="ECO:0000256" key="8">
    <source>
        <dbReference type="ARBA" id="ARBA00022962"/>
    </source>
</evidence>
<feature type="binding site" evidence="11">
    <location>
        <position position="71"/>
    </location>
    <ligand>
        <name>Mg(2+)</name>
        <dbReference type="ChEBI" id="CHEBI:18420"/>
    </ligand>
</feature>
<evidence type="ECO:0000256" key="4">
    <source>
        <dbReference type="ARBA" id="ARBA00022723"/>
    </source>
</evidence>
<keyword evidence="3 11" id="KW-0436">Ligase</keyword>
<dbReference type="PANTHER" id="PTHR11550">
    <property type="entry name" value="CTP SYNTHASE"/>
    <property type="match status" value="1"/>
</dbReference>
<comment type="miscellaneous">
    <text evidence="11">CTPSs have evolved a hybrid strategy for distinguishing between UTP and CTP. The overlapping regions of the product feedback inhibitory and substrate sites recognize a common feature in both compounds, the triphosphate moiety. To differentiate isosteric substrate and product pyrimidine rings, an additional pocket far from the expected kinase/ligase catalytic site, specifically recognizes the cytosine and ribose portions of the product inhibitor.</text>
</comment>
<dbReference type="Proteomes" id="UP000214588">
    <property type="component" value="Unassembled WGS sequence"/>
</dbReference>
<comment type="catalytic activity">
    <reaction evidence="10 11">
        <text>UTP + L-glutamine + ATP + H2O = CTP + L-glutamate + ADP + phosphate + 2 H(+)</text>
        <dbReference type="Rhea" id="RHEA:26426"/>
        <dbReference type="ChEBI" id="CHEBI:15377"/>
        <dbReference type="ChEBI" id="CHEBI:15378"/>
        <dbReference type="ChEBI" id="CHEBI:29985"/>
        <dbReference type="ChEBI" id="CHEBI:30616"/>
        <dbReference type="ChEBI" id="CHEBI:37563"/>
        <dbReference type="ChEBI" id="CHEBI:43474"/>
        <dbReference type="ChEBI" id="CHEBI:46398"/>
        <dbReference type="ChEBI" id="CHEBI:58359"/>
        <dbReference type="ChEBI" id="CHEBI:456216"/>
        <dbReference type="EC" id="6.3.4.2"/>
    </reaction>
</comment>
<comment type="catalytic activity">
    <reaction evidence="11">
        <text>UTP + NH4(+) + ATP = CTP + ADP + phosphate + 2 H(+)</text>
        <dbReference type="Rhea" id="RHEA:16597"/>
        <dbReference type="ChEBI" id="CHEBI:15378"/>
        <dbReference type="ChEBI" id="CHEBI:28938"/>
        <dbReference type="ChEBI" id="CHEBI:30616"/>
        <dbReference type="ChEBI" id="CHEBI:37563"/>
        <dbReference type="ChEBI" id="CHEBI:43474"/>
        <dbReference type="ChEBI" id="CHEBI:46398"/>
        <dbReference type="ChEBI" id="CHEBI:456216"/>
    </reaction>
</comment>
<sequence>MTKYIFITGGVVSSLGKGISAASIGRLLKNRGLNVTIQKFDPYINIDPGTMSPYQHGEVFVTEDGAETDLDLGHYERFINEKLSKINNITTGKIYWSVLNKERKGEYLGKTVQVIPHITDEIKERLYRASKENNADVVITEIGGTVGDIESLPFLEAIRQMRSDIGRDSVMYIHVTLIPYLDKSGELKTKPTQHSVKELRSLGIQPNMIICRTHHHLSQEIKEKLALFCDIDVEAVIENQDVESIYEVPLCLNEQGVDELINSRLNLQTEPAELNGWKTLVENIKNLKNTVTIGLVGKYVSLHDAYISVTEALDHAGFKHDTEVKVKWIQAEELEKDNGIKQLENLDGILVPGGFGDRGIEGKIIASKFAREHRIPFLGICLGMHCAVIDFARHVGNFKDAHSSEFFENTDHPVIDLLPDQKEVKDLGGTMRLGVYPCKLKENSKTREAYKDEVIYERHRHRYEFNNYYAEELEKNGLIFAGTSPDGRLVEIIELKDHPWFVATQFHPEFNSRPENPHPLFDQFVKSLLHNS</sequence>
<dbReference type="SUPFAM" id="SSF52317">
    <property type="entry name" value="Class I glutamine amidotransferase-like"/>
    <property type="match status" value="1"/>
</dbReference>
<evidence type="ECO:0000256" key="7">
    <source>
        <dbReference type="ARBA" id="ARBA00022842"/>
    </source>
</evidence>
<dbReference type="InterPro" id="IPR017456">
    <property type="entry name" value="CTP_synthase_N"/>
</dbReference>
<protein>
    <recommendedName>
        <fullName evidence="11">CTP synthase</fullName>
        <ecNumber evidence="11">6.3.4.2</ecNumber>
    </recommendedName>
    <alternativeName>
        <fullName evidence="11">Cytidine 5'-triphosphate synthase</fullName>
    </alternativeName>
    <alternativeName>
        <fullName evidence="11">Cytidine triphosphate synthetase</fullName>
        <shortName evidence="11">CTP synthetase</shortName>
        <shortName evidence="11">CTPS</shortName>
    </alternativeName>
    <alternativeName>
        <fullName evidence="11">UTP--ammonia ligase</fullName>
    </alternativeName>
</protein>
<dbReference type="GO" id="GO:0097268">
    <property type="term" value="C:cytoophidium"/>
    <property type="evidence" value="ECO:0007669"/>
    <property type="project" value="UniProtKB-ARBA"/>
</dbReference>
<dbReference type="Gene3D" id="3.40.50.300">
    <property type="entry name" value="P-loop containing nucleotide triphosphate hydrolases"/>
    <property type="match status" value="1"/>
</dbReference>
<keyword evidence="6 11" id="KW-0067">ATP-binding</keyword>
<feature type="binding site" evidence="11">
    <location>
        <position position="224"/>
    </location>
    <ligand>
        <name>UTP</name>
        <dbReference type="ChEBI" id="CHEBI:46398"/>
    </ligand>
</feature>
<feature type="binding site" evidence="11">
    <location>
        <position position="405"/>
    </location>
    <ligand>
        <name>L-glutamine</name>
        <dbReference type="ChEBI" id="CHEBI:58359"/>
    </ligand>
</feature>
<feature type="binding site" evidence="11">
    <location>
        <position position="54"/>
    </location>
    <ligand>
        <name>L-glutamine</name>
        <dbReference type="ChEBI" id="CHEBI:58359"/>
    </ligand>
</feature>
<dbReference type="NCBIfam" id="TIGR00337">
    <property type="entry name" value="PyrG"/>
    <property type="match status" value="1"/>
</dbReference>
<keyword evidence="15" id="KW-1185">Reference proteome</keyword>
<keyword evidence="4 11" id="KW-0479">Metal-binding</keyword>
<dbReference type="InterPro" id="IPR004468">
    <property type="entry name" value="CTP_synthase"/>
</dbReference>
<feature type="binding site" evidence="11">
    <location>
        <position position="224"/>
    </location>
    <ligand>
        <name>CTP</name>
        <dbReference type="ChEBI" id="CHEBI:37563"/>
        <note>allosteric inhibitor</note>
    </ligand>
</feature>
<comment type="activity regulation">
    <text evidence="11">Allosterically activated by GTP, when glutamine is the substrate; GTP has no effect on the reaction when ammonia is the substrate. The allosteric effector GTP functions by stabilizing the protein conformation that binds the tetrahedral intermediate(s) formed during glutamine hydrolysis. Inhibited by the product CTP, via allosteric rather than competitive inhibition.</text>
</comment>
<dbReference type="RefSeq" id="WP_089022633.1">
    <property type="nucleotide sequence ID" value="NZ_NIQC01000003.1"/>
</dbReference>
<dbReference type="AlphaFoldDB" id="A0A226BZW4"/>
<feature type="domain" description="Glutamine amidotransferase" evidence="12">
    <location>
        <begin position="302"/>
        <end position="526"/>
    </location>
</feature>
<dbReference type="GO" id="GO:0046872">
    <property type="term" value="F:metal ion binding"/>
    <property type="evidence" value="ECO:0007669"/>
    <property type="project" value="UniProtKB-KW"/>
</dbReference>
<feature type="active site" evidence="11">
    <location>
        <position position="509"/>
    </location>
</feature>
<dbReference type="EC" id="6.3.4.2" evidence="11"/>
<feature type="binding site" evidence="11">
    <location>
        <position position="242"/>
    </location>
    <ligand>
        <name>ATP</name>
        <dbReference type="ChEBI" id="CHEBI:30616"/>
    </ligand>
</feature>
<proteinExistence type="inferred from homology"/>
<feature type="binding site" evidence="11">
    <location>
        <position position="354"/>
    </location>
    <ligand>
        <name>L-glutamine</name>
        <dbReference type="ChEBI" id="CHEBI:58359"/>
    </ligand>
</feature>
<dbReference type="GO" id="GO:0044210">
    <property type="term" value="P:'de novo' CTP biosynthetic process"/>
    <property type="evidence" value="ECO:0007669"/>
    <property type="project" value="UniProtKB-UniRule"/>
</dbReference>
<dbReference type="Pfam" id="PF06418">
    <property type="entry name" value="CTP_synth_N"/>
    <property type="match status" value="1"/>
</dbReference>
<feature type="active site" description="Nucleophile; for glutamine hydrolysis" evidence="11">
    <location>
        <position position="381"/>
    </location>
</feature>
<dbReference type="FunFam" id="3.40.50.880:FF:000002">
    <property type="entry name" value="CTP synthase"/>
    <property type="match status" value="1"/>
</dbReference>
<evidence type="ECO:0000259" key="12">
    <source>
        <dbReference type="Pfam" id="PF00117"/>
    </source>
</evidence>
<dbReference type="InterPro" id="IPR029062">
    <property type="entry name" value="Class_I_gatase-like"/>
</dbReference>
<feature type="binding site" evidence="11">
    <location>
        <position position="141"/>
    </location>
    <ligand>
        <name>Mg(2+)</name>
        <dbReference type="ChEBI" id="CHEBI:18420"/>
    </ligand>
</feature>
<dbReference type="CDD" id="cd01746">
    <property type="entry name" value="GATase1_CTP_Synthase"/>
    <property type="match status" value="1"/>
</dbReference>
<comment type="pathway">
    <text evidence="1 11">Pyrimidine metabolism; CTP biosynthesis via de novo pathway; CTP from UDP: step 2/2.</text>
</comment>
<dbReference type="InterPro" id="IPR017926">
    <property type="entry name" value="GATASE"/>
</dbReference>
<feature type="binding site" evidence="11">
    <location>
        <position position="13"/>
    </location>
    <ligand>
        <name>CTP</name>
        <dbReference type="ChEBI" id="CHEBI:37563"/>
        <note>allosteric inhibitor</note>
    </ligand>
</feature>
<keyword evidence="9 11" id="KW-0665">Pyrimidine biosynthesis</keyword>
<dbReference type="Pfam" id="PF00117">
    <property type="entry name" value="GATase"/>
    <property type="match status" value="1"/>
</dbReference>
<dbReference type="PANTHER" id="PTHR11550:SF0">
    <property type="entry name" value="CTP SYNTHASE-RELATED"/>
    <property type="match status" value="1"/>
</dbReference>
<evidence type="ECO:0000313" key="15">
    <source>
        <dbReference type="Proteomes" id="UP000214588"/>
    </source>
</evidence>
<dbReference type="GO" id="GO:0019856">
    <property type="term" value="P:pyrimidine nucleobase biosynthetic process"/>
    <property type="evidence" value="ECO:0007669"/>
    <property type="project" value="TreeGrafter"/>
</dbReference>
<feature type="binding site" evidence="11">
    <location>
        <begin position="382"/>
        <end position="385"/>
    </location>
    <ligand>
        <name>L-glutamine</name>
        <dbReference type="ChEBI" id="CHEBI:58359"/>
    </ligand>
</feature>
<dbReference type="FunFam" id="3.40.50.300:FF:000009">
    <property type="entry name" value="CTP synthase"/>
    <property type="match status" value="1"/>
</dbReference>
<dbReference type="SUPFAM" id="SSF52540">
    <property type="entry name" value="P-loop containing nucleoside triphosphate hydrolases"/>
    <property type="match status" value="1"/>
</dbReference>
<evidence type="ECO:0000256" key="1">
    <source>
        <dbReference type="ARBA" id="ARBA00005171"/>
    </source>
</evidence>
<dbReference type="NCBIfam" id="NF003792">
    <property type="entry name" value="PRK05380.1"/>
    <property type="match status" value="1"/>
</dbReference>
<dbReference type="InterPro" id="IPR033828">
    <property type="entry name" value="GATase1_CTP_Synthase"/>
</dbReference>
<evidence type="ECO:0000256" key="11">
    <source>
        <dbReference type="HAMAP-Rule" id="MF_01227"/>
    </source>
</evidence>
<keyword evidence="7 11" id="KW-0460">Magnesium</keyword>
<dbReference type="GO" id="GO:0042802">
    <property type="term" value="F:identical protein binding"/>
    <property type="evidence" value="ECO:0007669"/>
    <property type="project" value="TreeGrafter"/>
</dbReference>
<name>A0A226BZW4_9FIRM</name>
<dbReference type="GO" id="GO:0005829">
    <property type="term" value="C:cytosol"/>
    <property type="evidence" value="ECO:0007669"/>
    <property type="project" value="TreeGrafter"/>
</dbReference>